<organism evidence="1 2">
    <name type="scientific">Ascaris lumbricoides</name>
    <name type="common">Giant roundworm</name>
    <dbReference type="NCBI Taxonomy" id="6252"/>
    <lineage>
        <taxon>Eukaryota</taxon>
        <taxon>Metazoa</taxon>
        <taxon>Ecdysozoa</taxon>
        <taxon>Nematoda</taxon>
        <taxon>Chromadorea</taxon>
        <taxon>Rhabditida</taxon>
        <taxon>Spirurina</taxon>
        <taxon>Ascaridomorpha</taxon>
        <taxon>Ascaridoidea</taxon>
        <taxon>Ascarididae</taxon>
        <taxon>Ascaris</taxon>
    </lineage>
</organism>
<dbReference type="WBParaSite" id="ALUE_0000391401-mRNA-1">
    <property type="protein sequence ID" value="ALUE_0000391401-mRNA-1"/>
    <property type="gene ID" value="ALUE_0000391401"/>
</dbReference>
<dbReference type="AlphaFoldDB" id="A0A0M3HPP4"/>
<reference evidence="2" key="1">
    <citation type="submission" date="2017-02" db="UniProtKB">
        <authorList>
            <consortium name="WormBaseParasite"/>
        </authorList>
    </citation>
    <scope>IDENTIFICATION</scope>
</reference>
<evidence type="ECO:0000313" key="1">
    <source>
        <dbReference type="Proteomes" id="UP000036681"/>
    </source>
</evidence>
<sequence length="206" mass="23073">MSESYRDVLMSEHVERDRKEGRLLRAVWFFHKIAVISGALSASCVTNASQDSSSPSFIFVVRQLERKSKKAKIVRETASLHNPVPPLETMFWLSPQCLSRFVLLAIDSFVVAIFTGRSLNVRYFFSQITSHSVTSVECNPSTSVYHFFEVYIINGPDTLPGSSAKGVFWLTIGNSDPIPRPGSAQVKIDVNAEPPWDPDPLADKYF</sequence>
<name>A0A0M3HPP4_ASCLU</name>
<evidence type="ECO:0000313" key="2">
    <source>
        <dbReference type="WBParaSite" id="ALUE_0000391401-mRNA-1"/>
    </source>
</evidence>
<accession>A0A0M3HPP4</accession>
<protein>
    <submittedName>
        <fullName evidence="2">ApaG domain-containing protein</fullName>
    </submittedName>
</protein>
<proteinExistence type="predicted"/>
<dbReference type="Proteomes" id="UP000036681">
    <property type="component" value="Unplaced"/>
</dbReference>
<keyword evidence="1" id="KW-1185">Reference proteome</keyword>